<name>A0A427YV11_9TREE</name>
<dbReference type="Proteomes" id="UP000279259">
    <property type="component" value="Unassembled WGS sequence"/>
</dbReference>
<reference evidence="2 3" key="1">
    <citation type="submission" date="2018-11" db="EMBL/GenBank/DDBJ databases">
        <title>Genome sequence of Saitozyma podzolica DSM 27192.</title>
        <authorList>
            <person name="Aliyu H."/>
            <person name="Gorte O."/>
            <person name="Ochsenreither K."/>
        </authorList>
    </citation>
    <scope>NUCLEOTIDE SEQUENCE [LARGE SCALE GENOMIC DNA]</scope>
    <source>
        <strain evidence="2 3">DSM 27192</strain>
    </source>
</reference>
<evidence type="ECO:0000256" key="1">
    <source>
        <dbReference type="SAM" id="MobiDB-lite"/>
    </source>
</evidence>
<feature type="region of interest" description="Disordered" evidence="1">
    <location>
        <begin position="1"/>
        <end position="43"/>
    </location>
</feature>
<sequence length="489" mass="55534">MSEPPLIESPPVSTSETPDNQPSSPRCPLSPSPSPPPPPHDPKLTATTAVTTAWRIPHIRERLVERCPVRTRLVISKETFEQAVKDLYGARKMMWGTWQKLMAMKPPLWRIQAYGLAVRRMTFQGSNHPGLLSPNNELRVFDVFPNLEVVVGGRSWKAIRHLSGPKRYELQLAHDLWPYQMPRSWPLKLIPGVPFANQFRTHVVRFSDAPGGFAELGSLPVLDYLRRGWSDAQGDRIKTLTISCRFRISHVVTELSKADKQMFFADYLSLPLVEDLNLANLKAFARDIQPNTQSLTMRGSESFEMPLDLREMMCDFDWSFFQNLQYLEISCSLPTGVPFPNSFTGTSEERRLRGYTNFLRTSNADSNGFRRWSNPALRSWTPDPLLPHYTGPRLHLRTLTLWLCPSPFQREVSPSHILSSVSSMPHIRNLACALMAIVDENCVCTVKLGRFVESTLVVEDDTHLTVALREQMALVAEQERMLVRTSSGP</sequence>
<protein>
    <submittedName>
        <fullName evidence="2">Uncharacterized protein</fullName>
    </submittedName>
</protein>
<dbReference type="OrthoDB" id="10326550at2759"/>
<evidence type="ECO:0000313" key="2">
    <source>
        <dbReference type="EMBL" id="RSH94983.1"/>
    </source>
</evidence>
<dbReference type="AlphaFoldDB" id="A0A427YV11"/>
<keyword evidence="3" id="KW-1185">Reference proteome</keyword>
<gene>
    <name evidence="2" type="ORF">EHS25_000068</name>
</gene>
<accession>A0A427YV11</accession>
<feature type="compositionally biased region" description="Polar residues" evidence="1">
    <location>
        <begin position="11"/>
        <end position="21"/>
    </location>
</feature>
<proteinExistence type="predicted"/>
<feature type="compositionally biased region" description="Pro residues" evidence="1">
    <location>
        <begin position="28"/>
        <end position="39"/>
    </location>
</feature>
<organism evidence="2 3">
    <name type="scientific">Saitozyma podzolica</name>
    <dbReference type="NCBI Taxonomy" id="1890683"/>
    <lineage>
        <taxon>Eukaryota</taxon>
        <taxon>Fungi</taxon>
        <taxon>Dikarya</taxon>
        <taxon>Basidiomycota</taxon>
        <taxon>Agaricomycotina</taxon>
        <taxon>Tremellomycetes</taxon>
        <taxon>Tremellales</taxon>
        <taxon>Trimorphomycetaceae</taxon>
        <taxon>Saitozyma</taxon>
    </lineage>
</organism>
<comment type="caution">
    <text evidence="2">The sequence shown here is derived from an EMBL/GenBank/DDBJ whole genome shotgun (WGS) entry which is preliminary data.</text>
</comment>
<evidence type="ECO:0000313" key="3">
    <source>
        <dbReference type="Proteomes" id="UP000279259"/>
    </source>
</evidence>
<dbReference type="EMBL" id="RSCD01000001">
    <property type="protein sequence ID" value="RSH94983.1"/>
    <property type="molecule type" value="Genomic_DNA"/>
</dbReference>